<proteinExistence type="predicted"/>
<dbReference type="RefSeq" id="WP_332519581.1">
    <property type="nucleotide sequence ID" value="NZ_JANRHA010000004.1"/>
</dbReference>
<evidence type="ECO:0000313" key="2">
    <source>
        <dbReference type="Proteomes" id="UP001152755"/>
    </source>
</evidence>
<dbReference type="Proteomes" id="UP001152755">
    <property type="component" value="Unassembled WGS sequence"/>
</dbReference>
<gene>
    <name evidence="1" type="ORF">NVS88_07530</name>
</gene>
<sequence>MLRLTVASAPHTRTPIEALAMMTLDEIHTELRVHGMEITRTHTEGIGREGERHTFVLDPPTAGSLAVATVGVNGSRRIMFELSGVAQTMLGGPMRNLANRLGTHHQAIATVARAPR</sequence>
<protein>
    <submittedName>
        <fullName evidence="1">Uncharacterized protein</fullName>
    </submittedName>
</protein>
<organism evidence="1 2">
    <name type="scientific">Speluncibacter jeojiensis</name>
    <dbReference type="NCBI Taxonomy" id="2710754"/>
    <lineage>
        <taxon>Bacteria</taxon>
        <taxon>Bacillati</taxon>
        <taxon>Actinomycetota</taxon>
        <taxon>Actinomycetes</taxon>
        <taxon>Mycobacteriales</taxon>
        <taxon>Speluncibacteraceae</taxon>
        <taxon>Speluncibacter</taxon>
    </lineage>
</organism>
<comment type="caution">
    <text evidence="1">The sequence shown here is derived from an EMBL/GenBank/DDBJ whole genome shotgun (WGS) entry which is preliminary data.</text>
</comment>
<accession>A0A9X4RDQ4</accession>
<keyword evidence="2" id="KW-1185">Reference proteome</keyword>
<evidence type="ECO:0000313" key="1">
    <source>
        <dbReference type="EMBL" id="MDG3014407.1"/>
    </source>
</evidence>
<name>A0A9X4RDQ4_9ACTN</name>
<dbReference type="AlphaFoldDB" id="A0A9X4RDQ4"/>
<reference evidence="1" key="1">
    <citation type="submission" date="2022-08" db="EMBL/GenBank/DDBJ databases">
        <title>Genome analysis of Corynebacteriales strain.</title>
        <authorList>
            <person name="Lee S.D."/>
        </authorList>
    </citation>
    <scope>NUCLEOTIDE SEQUENCE</scope>
    <source>
        <strain evidence="1">D3-21</strain>
    </source>
</reference>
<dbReference type="EMBL" id="JANRHA010000004">
    <property type="protein sequence ID" value="MDG3014407.1"/>
    <property type="molecule type" value="Genomic_DNA"/>
</dbReference>